<accession>A0A179D0L4</accession>
<dbReference type="RefSeq" id="WP_064318099.1">
    <property type="nucleotide sequence ID" value="NZ_JACI01000001.1"/>
</dbReference>
<name>A0A179D0L4_BIBTR</name>
<dbReference type="AlphaFoldDB" id="A0A179D0L4"/>
<evidence type="ECO:0000313" key="7">
    <source>
        <dbReference type="Proteomes" id="UP000078358"/>
    </source>
</evidence>
<gene>
    <name evidence="6" type="ORF">F480_02425</name>
</gene>
<organism evidence="6 7">
    <name type="scientific">Bibersteinia trehalosi Y31</name>
    <dbReference type="NCBI Taxonomy" id="1261658"/>
    <lineage>
        <taxon>Bacteria</taxon>
        <taxon>Pseudomonadati</taxon>
        <taxon>Pseudomonadota</taxon>
        <taxon>Gammaproteobacteria</taxon>
        <taxon>Pasteurellales</taxon>
        <taxon>Pasteurellaceae</taxon>
        <taxon>Bibersteinia</taxon>
    </lineage>
</organism>
<keyword evidence="3" id="KW-0694">RNA-binding</keyword>
<comment type="similarity">
    <text evidence="1">Belongs to the CRISPR-associated Csm4 family.</text>
</comment>
<evidence type="ECO:0000256" key="3">
    <source>
        <dbReference type="ARBA" id="ARBA00022884"/>
    </source>
</evidence>
<evidence type="ECO:0000256" key="1">
    <source>
        <dbReference type="ARBA" id="ARBA00005772"/>
    </source>
</evidence>
<evidence type="ECO:0000256" key="4">
    <source>
        <dbReference type="ARBA" id="ARBA00023118"/>
    </source>
</evidence>
<dbReference type="InterPro" id="IPR005537">
    <property type="entry name" value="RAMP_III_fam"/>
</dbReference>
<proteinExistence type="inferred from homology"/>
<evidence type="ECO:0000259" key="5">
    <source>
        <dbReference type="Pfam" id="PF03787"/>
    </source>
</evidence>
<dbReference type="GO" id="GO:0003723">
    <property type="term" value="F:RNA binding"/>
    <property type="evidence" value="ECO:0007669"/>
    <property type="project" value="UniProtKB-KW"/>
</dbReference>
<keyword evidence="4" id="KW-0051">Antiviral defense</keyword>
<protein>
    <recommendedName>
        <fullName evidence="2">CRISPR system Cms protein Csm4</fullName>
    </recommendedName>
</protein>
<evidence type="ECO:0000256" key="2">
    <source>
        <dbReference type="ARBA" id="ARBA00016109"/>
    </source>
</evidence>
<feature type="domain" description="CRISPR type III-associated protein" evidence="5">
    <location>
        <begin position="15"/>
        <end position="195"/>
    </location>
</feature>
<reference evidence="6 7" key="1">
    <citation type="submission" date="2014-01" db="EMBL/GenBank/DDBJ databases">
        <authorList>
            <person name="Zuccon D."/>
        </authorList>
    </citation>
    <scope>NUCLEOTIDE SEQUENCE [LARGE SCALE GENOMIC DNA]</scope>
    <source>
        <strain evidence="6 7">Y31</strain>
    </source>
</reference>
<evidence type="ECO:0000313" key="6">
    <source>
        <dbReference type="EMBL" id="OAQ15410.1"/>
    </source>
</evidence>
<comment type="caution">
    <text evidence="6">The sequence shown here is derived from an EMBL/GenBank/DDBJ whole genome shotgun (WGS) entry which is preliminary data.</text>
</comment>
<dbReference type="GO" id="GO:0051607">
    <property type="term" value="P:defense response to virus"/>
    <property type="evidence" value="ECO:0007669"/>
    <property type="project" value="UniProtKB-KW"/>
</dbReference>
<dbReference type="Proteomes" id="UP000078358">
    <property type="component" value="Unassembled WGS sequence"/>
</dbReference>
<dbReference type="NCBIfam" id="TIGR01903">
    <property type="entry name" value="cas5_csm4"/>
    <property type="match status" value="1"/>
</dbReference>
<dbReference type="PATRIC" id="fig|1261658.3.peg.489"/>
<dbReference type="Pfam" id="PF03787">
    <property type="entry name" value="RAMPs"/>
    <property type="match status" value="1"/>
</dbReference>
<dbReference type="InterPro" id="IPR005510">
    <property type="entry name" value="Csm4"/>
</dbReference>
<sequence>MKTYRFTLKTLTAFGTPLVGDSLFGQFCWAIVHRYGEDRLTSLLQGYTDQDPFIVISDAFPKEHLPLPVLPSKLWEKGTEEDRKKLKKRVWIAFDQHSQAVNSWQRNAKSDSELVKKMKQEQPHNTLNRQTMTTEEGNAFAPYSMPQIWFEQGKAFDLYIVFDERITLDEIKQCLVDIGQTGFGRDASIGLGKFELVGEPQAVQFETKNANACLTLANTAPQGLGLDKANSYYQLHTRFGRHGSLKALGSSPFKKPIILAKTAAVFAVENWDKPFLGNGLSNVSIAQKEAVHQGYAPVVPVYVNFEADYSDK</sequence>
<dbReference type="EMBL" id="JACI01000001">
    <property type="protein sequence ID" value="OAQ15410.1"/>
    <property type="molecule type" value="Genomic_DNA"/>
</dbReference>